<protein>
    <recommendedName>
        <fullName evidence="3">DUF559 domain-containing protein</fullName>
    </recommendedName>
</protein>
<reference evidence="1" key="1">
    <citation type="submission" date="2021-01" db="EMBL/GenBank/DDBJ databases">
        <title>Whole genome shotgun sequence of Demequina activiva NBRC 110675.</title>
        <authorList>
            <person name="Komaki H."/>
            <person name="Tamura T."/>
        </authorList>
    </citation>
    <scope>NUCLEOTIDE SEQUENCE</scope>
    <source>
        <strain evidence="1">NBRC 110675</strain>
    </source>
</reference>
<evidence type="ECO:0008006" key="3">
    <source>
        <dbReference type="Google" id="ProtNLM"/>
    </source>
</evidence>
<evidence type="ECO:0000313" key="1">
    <source>
        <dbReference type="EMBL" id="GIG54075.1"/>
    </source>
</evidence>
<dbReference type="Proteomes" id="UP000652354">
    <property type="component" value="Unassembled WGS sequence"/>
</dbReference>
<organism evidence="1 2">
    <name type="scientific">Demequina activiva</name>
    <dbReference type="NCBI Taxonomy" id="1582364"/>
    <lineage>
        <taxon>Bacteria</taxon>
        <taxon>Bacillati</taxon>
        <taxon>Actinomycetota</taxon>
        <taxon>Actinomycetes</taxon>
        <taxon>Micrococcales</taxon>
        <taxon>Demequinaceae</taxon>
        <taxon>Demequina</taxon>
    </lineage>
</organism>
<gene>
    <name evidence="1" type="ORF">Dac01nite_08270</name>
</gene>
<comment type="caution">
    <text evidence="1">The sequence shown here is derived from an EMBL/GenBank/DDBJ whole genome shotgun (WGS) entry which is preliminary data.</text>
</comment>
<sequence length="302" mass="33513">MSLADLVSFLESTPASFSLAELMRGASRGGVRAAITRGEITRVLPDRYAASLHAESWAVRSHAAAMWGPDGCALTGAGALFDAGLLPLPPAVVDLRVPRWRHRPSAPWLRITSTTYVPPVVLTRPDGATLVDSALALVHAYGRAPERERAELVYRLTRSNLVDPEAVRLHLDSLPRARGRASLLRRCALAQDGVESYLEERGAEEILVGRGFESIVRQHRLRVRGELFRLDAYDAQTRTAVEFDGSEFHAEPAQRVRDIRRDATLATIGILTLRFGYGDVEQRPDWCRDMVRDTLEARRLST</sequence>
<dbReference type="AlphaFoldDB" id="A0A919Q0I9"/>
<dbReference type="RefSeq" id="WP_203653553.1">
    <property type="nucleotide sequence ID" value="NZ_BONR01000001.1"/>
</dbReference>
<evidence type="ECO:0000313" key="2">
    <source>
        <dbReference type="Proteomes" id="UP000652354"/>
    </source>
</evidence>
<name>A0A919Q0I9_9MICO</name>
<keyword evidence="2" id="KW-1185">Reference proteome</keyword>
<dbReference type="EMBL" id="BONR01000001">
    <property type="protein sequence ID" value="GIG54075.1"/>
    <property type="molecule type" value="Genomic_DNA"/>
</dbReference>
<proteinExistence type="predicted"/>
<dbReference type="Gene3D" id="3.40.960.10">
    <property type="entry name" value="VSR Endonuclease"/>
    <property type="match status" value="1"/>
</dbReference>
<accession>A0A919Q0I9</accession>